<evidence type="ECO:0000256" key="11">
    <source>
        <dbReference type="SAM" id="MobiDB-lite"/>
    </source>
</evidence>
<evidence type="ECO:0000256" key="1">
    <source>
        <dbReference type="ARBA" id="ARBA00022448"/>
    </source>
</evidence>
<dbReference type="InterPro" id="IPR027417">
    <property type="entry name" value="P-loop_NTPase"/>
</dbReference>
<name>A0ABD6A175_9EURY</name>
<evidence type="ECO:0000256" key="8">
    <source>
        <dbReference type="ARBA" id="ARBA00066387"/>
    </source>
</evidence>
<dbReference type="PROSITE" id="PS00211">
    <property type="entry name" value="ABC_TRANSPORTER_1"/>
    <property type="match status" value="1"/>
</dbReference>
<evidence type="ECO:0000256" key="9">
    <source>
        <dbReference type="ARBA" id="ARBA00073649"/>
    </source>
</evidence>
<evidence type="ECO:0000313" key="14">
    <source>
        <dbReference type="Proteomes" id="UP001596434"/>
    </source>
</evidence>
<dbReference type="GO" id="GO:0005524">
    <property type="term" value="F:ATP binding"/>
    <property type="evidence" value="ECO:0007669"/>
    <property type="project" value="UniProtKB-KW"/>
</dbReference>
<dbReference type="PROSITE" id="PS50893">
    <property type="entry name" value="ABC_TRANSPORTER_2"/>
    <property type="match status" value="1"/>
</dbReference>
<dbReference type="SUPFAM" id="SSF52540">
    <property type="entry name" value="P-loop containing nucleoside triphosphate hydrolases"/>
    <property type="match status" value="1"/>
</dbReference>
<dbReference type="GeneID" id="96954696"/>
<protein>
    <recommendedName>
        <fullName evidence="9">Cobalamin import ATP-binding protein BtuD</fullName>
        <ecNumber evidence="8">7.6.2.8</ecNumber>
    </recommendedName>
    <alternativeName>
        <fullName evidence="10">Vitamin B12-transporting ATPase</fullName>
    </alternativeName>
</protein>
<comment type="function">
    <text evidence="6">Required for corrinoid utilization. Probably part of the ABC transporter complex BtuCDF involved in cobalamin (vitamin B12) import. Probably responsible for energy coupling to the transport system.</text>
</comment>
<dbReference type="Pfam" id="PF00005">
    <property type="entry name" value="ABC_tran"/>
    <property type="match status" value="1"/>
</dbReference>
<keyword evidence="14" id="KW-1185">Reference proteome</keyword>
<evidence type="ECO:0000256" key="4">
    <source>
        <dbReference type="ARBA" id="ARBA00022967"/>
    </source>
</evidence>
<feature type="region of interest" description="Disordered" evidence="11">
    <location>
        <begin position="413"/>
        <end position="434"/>
    </location>
</feature>
<comment type="subunit">
    <text evidence="7">The complex is composed of two ATP-binding proteins (BtuD), two transmembrane proteins (BtuC) and a solute-binding protein (BtuF).</text>
</comment>
<evidence type="ECO:0000256" key="3">
    <source>
        <dbReference type="ARBA" id="ARBA00022840"/>
    </source>
</evidence>
<keyword evidence="2" id="KW-0547">Nucleotide-binding</keyword>
<keyword evidence="1" id="KW-0813">Transport</keyword>
<dbReference type="AlphaFoldDB" id="A0ABD6A175"/>
<dbReference type="EC" id="7.6.2.8" evidence="8"/>
<evidence type="ECO:0000256" key="10">
    <source>
        <dbReference type="ARBA" id="ARBA00077139"/>
    </source>
</evidence>
<dbReference type="SMART" id="SM00382">
    <property type="entry name" value="AAA"/>
    <property type="match status" value="1"/>
</dbReference>
<dbReference type="RefSeq" id="WP_379704993.1">
    <property type="nucleotide sequence ID" value="NZ_JBHTAT010000001.1"/>
</dbReference>
<comment type="catalytic activity">
    <reaction evidence="5">
        <text>an R-cob(III)alamin(out) + ATP + H2O = an R-cob(III)alamin(in) + ADP + phosphate + H(+)</text>
        <dbReference type="Rhea" id="RHEA:17873"/>
        <dbReference type="ChEBI" id="CHEBI:15377"/>
        <dbReference type="ChEBI" id="CHEBI:15378"/>
        <dbReference type="ChEBI" id="CHEBI:30616"/>
        <dbReference type="ChEBI" id="CHEBI:43474"/>
        <dbReference type="ChEBI" id="CHEBI:140785"/>
        <dbReference type="ChEBI" id="CHEBI:456216"/>
        <dbReference type="EC" id="7.6.2.8"/>
    </reaction>
</comment>
<dbReference type="PANTHER" id="PTHR42794:SF1">
    <property type="entry name" value="HEMIN IMPORT ATP-BINDING PROTEIN HMUV"/>
    <property type="match status" value="1"/>
</dbReference>
<accession>A0ABD6A175</accession>
<dbReference type="EMBL" id="JBHTAT010000001">
    <property type="protein sequence ID" value="MFC7256310.1"/>
    <property type="molecule type" value="Genomic_DNA"/>
</dbReference>
<dbReference type="CDD" id="cd03214">
    <property type="entry name" value="ABC_Iron-Siderophores_B12_Hemin"/>
    <property type="match status" value="1"/>
</dbReference>
<dbReference type="GO" id="GO:0015420">
    <property type="term" value="F:ABC-type vitamin B12 transporter activity"/>
    <property type="evidence" value="ECO:0007669"/>
    <property type="project" value="UniProtKB-EC"/>
</dbReference>
<dbReference type="InterPro" id="IPR003593">
    <property type="entry name" value="AAA+_ATPase"/>
</dbReference>
<keyword evidence="4" id="KW-1278">Translocase</keyword>
<proteinExistence type="predicted"/>
<reference evidence="13 14" key="1">
    <citation type="journal article" date="2019" name="Int. J. Syst. Evol. Microbiol.">
        <title>The Global Catalogue of Microorganisms (GCM) 10K type strain sequencing project: providing services to taxonomists for standard genome sequencing and annotation.</title>
        <authorList>
            <consortium name="The Broad Institute Genomics Platform"/>
            <consortium name="The Broad Institute Genome Sequencing Center for Infectious Disease"/>
            <person name="Wu L."/>
            <person name="Ma J."/>
        </authorList>
    </citation>
    <scope>NUCLEOTIDE SEQUENCE [LARGE SCALE GENOMIC DNA]</scope>
    <source>
        <strain evidence="13 14">GX21</strain>
    </source>
</reference>
<dbReference type="InterPro" id="IPR017871">
    <property type="entry name" value="ABC_transporter-like_CS"/>
</dbReference>
<dbReference type="FunFam" id="3.40.50.300:FF:000134">
    <property type="entry name" value="Iron-enterobactin ABC transporter ATP-binding protein"/>
    <property type="match status" value="1"/>
</dbReference>
<organism evidence="13 14">
    <name type="scientific">Haloplanus litoreus</name>
    <dbReference type="NCBI Taxonomy" id="767515"/>
    <lineage>
        <taxon>Archaea</taxon>
        <taxon>Methanobacteriati</taxon>
        <taxon>Methanobacteriota</taxon>
        <taxon>Stenosarchaea group</taxon>
        <taxon>Halobacteria</taxon>
        <taxon>Halobacteriales</taxon>
        <taxon>Haloferacaceae</taxon>
        <taxon>Haloplanus</taxon>
    </lineage>
</organism>
<evidence type="ECO:0000259" key="12">
    <source>
        <dbReference type="PROSITE" id="PS50893"/>
    </source>
</evidence>
<dbReference type="InterPro" id="IPR003439">
    <property type="entry name" value="ABC_transporter-like_ATP-bd"/>
</dbReference>
<evidence type="ECO:0000256" key="5">
    <source>
        <dbReference type="ARBA" id="ARBA00050590"/>
    </source>
</evidence>
<feature type="domain" description="ABC transporter" evidence="12">
    <location>
        <begin position="6"/>
        <end position="241"/>
    </location>
</feature>
<sequence length="434" mass="44558">MTAAAIDVDGVSVAFGGVPVLDEVSTGITAGTFVGLVGPNGAGKTTLLRTINGALSPDSGTVTVAEERLADLSSRAASRLVATVPQSTASTFEFDVRRIVSMGRTPHVARLGSRTPADRRAVEEAMDRAAVADLADRPVTEVSGGERQRVFLARALAQDTPVLLLDEPTSDLDVNHQVRTLELVADLVDEGRTVVAAIHDLDLAARYCDELRLLAGGSIRAAGTPESVLTGSAIEAAFDARATVTTHPVTGTASVTAFAGERDADDATGRVHVVGGGSAATPLLHRLDAVGVDLSVGAVGTTDPDAETARELGAELVTVAPYAPVDDETRAAVERRMRRADAVVVAPIAVAEGNLPNLRAAAAATRPIVVDGGPFETRNHAGSAGRRADAKLRERGTVVDAADVVEVVRAAVAGDSADGESPLSGDFESDGPRP</sequence>
<evidence type="ECO:0000256" key="2">
    <source>
        <dbReference type="ARBA" id="ARBA00022741"/>
    </source>
</evidence>
<dbReference type="Gene3D" id="3.40.50.300">
    <property type="entry name" value="P-loop containing nucleotide triphosphate hydrolases"/>
    <property type="match status" value="1"/>
</dbReference>
<dbReference type="PANTHER" id="PTHR42794">
    <property type="entry name" value="HEMIN IMPORT ATP-BINDING PROTEIN HMUV"/>
    <property type="match status" value="1"/>
</dbReference>
<comment type="caution">
    <text evidence="13">The sequence shown here is derived from an EMBL/GenBank/DDBJ whole genome shotgun (WGS) entry which is preliminary data.</text>
</comment>
<gene>
    <name evidence="13" type="ORF">ACFQKE_13560</name>
</gene>
<evidence type="ECO:0000256" key="7">
    <source>
        <dbReference type="ARBA" id="ARBA00064420"/>
    </source>
</evidence>
<keyword evidence="3 13" id="KW-0067">ATP-binding</keyword>
<evidence type="ECO:0000313" key="13">
    <source>
        <dbReference type="EMBL" id="MFC7256310.1"/>
    </source>
</evidence>
<evidence type="ECO:0000256" key="6">
    <source>
        <dbReference type="ARBA" id="ARBA00058960"/>
    </source>
</evidence>
<dbReference type="Proteomes" id="UP001596434">
    <property type="component" value="Unassembled WGS sequence"/>
</dbReference>